<feature type="domain" description="NodB homology" evidence="7">
    <location>
        <begin position="62"/>
        <end position="233"/>
    </location>
</feature>
<evidence type="ECO:0000256" key="3">
    <source>
        <dbReference type="ARBA" id="ARBA00010973"/>
    </source>
</evidence>
<comment type="similarity">
    <text evidence="3">Belongs to the polysaccharide deacetylase family.</text>
</comment>
<evidence type="ECO:0000313" key="9">
    <source>
        <dbReference type="EMBL" id="KAA9361913.1"/>
    </source>
</evidence>
<dbReference type="InterPro" id="IPR011330">
    <property type="entry name" value="Glyco_hydro/deAcase_b/a-brl"/>
</dbReference>
<dbReference type="PANTHER" id="PTHR34216:SF3">
    <property type="entry name" value="POLY-BETA-1,6-N-ACETYL-D-GLUCOSAMINE N-DEACETYLASE"/>
    <property type="match status" value="1"/>
</dbReference>
<evidence type="ECO:0000256" key="5">
    <source>
        <dbReference type="ARBA" id="ARBA00022729"/>
    </source>
</evidence>
<evidence type="ECO:0000313" key="11">
    <source>
        <dbReference type="Proteomes" id="UP000327108"/>
    </source>
</evidence>
<reference evidence="8 10" key="1">
    <citation type="submission" date="2017-07" db="EMBL/GenBank/DDBJ databases">
        <title>Phylogenetic study on the rhizospheric bacterium Ochrobactrum sp. A44.</title>
        <authorList>
            <person name="Krzyzanowska D.M."/>
            <person name="Ossowicki A."/>
            <person name="Rajewska M."/>
            <person name="Maciag T."/>
            <person name="Kaczynski Z."/>
            <person name="Czerwicka M."/>
            <person name="Jafra S."/>
        </authorList>
    </citation>
    <scope>NUCLEOTIDE SEQUENCE [LARGE SCALE GENOMIC DNA]</scope>
    <source>
        <strain evidence="8 10">A44</strain>
    </source>
</reference>
<keyword evidence="11" id="KW-1185">Reference proteome</keyword>
<evidence type="ECO:0000256" key="6">
    <source>
        <dbReference type="ARBA" id="ARBA00032976"/>
    </source>
</evidence>
<keyword evidence="5" id="KW-0732">Signal</keyword>
<dbReference type="InterPro" id="IPR051398">
    <property type="entry name" value="Polysacch_Deacetylase"/>
</dbReference>
<dbReference type="PANTHER" id="PTHR34216">
    <property type="match status" value="1"/>
</dbReference>
<dbReference type="Proteomes" id="UP000327108">
    <property type="component" value="Unassembled WGS sequence"/>
</dbReference>
<sequence length="233" mass="26409">MAVPVLLYHQIAPLPHKKIPFRGLWVHPDKFRSQMAWLKRLGYQGLSLRNAMPYIKGEKTGKVAVITFDDGFLNNYENALPVLAEFGFTATNYFVANQIGGSNIWDQSMGVPLTPCMSVTQMREWAALGHEVGAHTVDHVNLENTPEEEARRQIVQSKTMLEDILGSEVTNFAYPYGGNHQIHRDMCRDAGFETATTTVHARARASDDPFGMPRVYVRRRDLAPKFIFRLMTK</sequence>
<evidence type="ECO:0000256" key="2">
    <source>
        <dbReference type="ARBA" id="ARBA00004613"/>
    </source>
</evidence>
<proteinExistence type="inferred from homology"/>
<dbReference type="SUPFAM" id="SSF88713">
    <property type="entry name" value="Glycoside hydrolase/deacetylase"/>
    <property type="match status" value="1"/>
</dbReference>
<dbReference type="Proteomes" id="UP000215256">
    <property type="component" value="Chromosome 1"/>
</dbReference>
<evidence type="ECO:0000259" key="7">
    <source>
        <dbReference type="PROSITE" id="PS51677"/>
    </source>
</evidence>
<dbReference type="OrthoDB" id="9814639at2"/>
<accession>A0A248UM28</accession>
<dbReference type="GO" id="GO:0005975">
    <property type="term" value="P:carbohydrate metabolic process"/>
    <property type="evidence" value="ECO:0007669"/>
    <property type="project" value="InterPro"/>
</dbReference>
<dbReference type="EMBL" id="VYXQ01000021">
    <property type="protein sequence ID" value="KAA9361913.1"/>
    <property type="molecule type" value="Genomic_DNA"/>
</dbReference>
<comment type="subcellular location">
    <subcellularLocation>
        <location evidence="2">Secreted</location>
    </subcellularLocation>
</comment>
<gene>
    <name evidence="8" type="ORF">CES85_0350</name>
    <name evidence="9" type="ORF">F3W84_18825</name>
</gene>
<dbReference type="Gene3D" id="3.20.20.370">
    <property type="entry name" value="Glycoside hydrolase/deacetylase"/>
    <property type="match status" value="1"/>
</dbReference>
<dbReference type="PROSITE" id="PS51677">
    <property type="entry name" value="NODB"/>
    <property type="match status" value="1"/>
</dbReference>
<dbReference type="GO" id="GO:0016810">
    <property type="term" value="F:hydrolase activity, acting on carbon-nitrogen (but not peptide) bonds"/>
    <property type="evidence" value="ECO:0007669"/>
    <property type="project" value="InterPro"/>
</dbReference>
<dbReference type="GO" id="GO:0005576">
    <property type="term" value="C:extracellular region"/>
    <property type="evidence" value="ECO:0007669"/>
    <property type="project" value="UniProtKB-SubCell"/>
</dbReference>
<name>A0A248UM28_9HYPH</name>
<dbReference type="CDD" id="cd10918">
    <property type="entry name" value="CE4_NodB_like_5s_6s"/>
    <property type="match status" value="1"/>
</dbReference>
<reference evidence="9 11" key="2">
    <citation type="submission" date="2019-09" db="EMBL/GenBank/DDBJ databases">
        <title>Biological control of the noxious weed angled onion (Allium triquetrum) thwarted by endophytic bacteria in Victoria, Australia.</title>
        <authorList>
            <person name="Tehranchian P."/>
            <person name="Adair R.J."/>
            <person name="Van T.H."/>
            <person name="Morrison P.D."/>
            <person name="Williams H."/>
            <person name="Lawrie A.C."/>
        </authorList>
    </citation>
    <scope>NUCLEOTIDE SEQUENCE [LARGE SCALE GENOMIC DNA]</scope>
    <source>
        <strain evidence="9 11">RPTAtOch1</strain>
    </source>
</reference>
<dbReference type="EMBL" id="CP022604">
    <property type="protein sequence ID" value="ASV87686.1"/>
    <property type="molecule type" value="Genomic_DNA"/>
</dbReference>
<comment type="function">
    <text evidence="1">Is involved in generating a small heat-stable compound (Nod), an acylated oligomer of N-acetylglucosamine, that stimulates mitosis in various plant protoplasts.</text>
</comment>
<evidence type="ECO:0000313" key="8">
    <source>
        <dbReference type="EMBL" id="ASV87686.1"/>
    </source>
</evidence>
<dbReference type="KEGG" id="och:CES85_0350"/>
<evidence type="ECO:0000256" key="1">
    <source>
        <dbReference type="ARBA" id="ARBA00003236"/>
    </source>
</evidence>
<dbReference type="Pfam" id="PF01522">
    <property type="entry name" value="Polysacc_deac_1"/>
    <property type="match status" value="1"/>
</dbReference>
<dbReference type="RefSeq" id="WP_095446050.1">
    <property type="nucleotide sequence ID" value="NZ_CP022604.1"/>
</dbReference>
<evidence type="ECO:0000313" key="10">
    <source>
        <dbReference type="Proteomes" id="UP000215256"/>
    </source>
</evidence>
<dbReference type="InterPro" id="IPR002509">
    <property type="entry name" value="NODB_dom"/>
</dbReference>
<dbReference type="AlphaFoldDB" id="A0A248UM28"/>
<organism evidence="8 10">
    <name type="scientific">Ochrobactrum quorumnocens</name>
    <dbReference type="NCBI Taxonomy" id="271865"/>
    <lineage>
        <taxon>Bacteria</taxon>
        <taxon>Pseudomonadati</taxon>
        <taxon>Pseudomonadota</taxon>
        <taxon>Alphaproteobacteria</taxon>
        <taxon>Hyphomicrobiales</taxon>
        <taxon>Brucellaceae</taxon>
        <taxon>Brucella/Ochrobactrum group</taxon>
        <taxon>Ochrobactrum</taxon>
    </lineage>
</organism>
<evidence type="ECO:0000256" key="4">
    <source>
        <dbReference type="ARBA" id="ARBA00020071"/>
    </source>
</evidence>
<protein>
    <recommendedName>
        <fullName evidence="4">Chitooligosaccharide deacetylase</fullName>
    </recommendedName>
    <alternativeName>
        <fullName evidence="6">Nodulation protein B</fullName>
    </alternativeName>
</protein>